<comment type="subunit">
    <text evidence="7">Heterodimer of a catalytic subunit (MsrP) and a heme-binding subunit (MsrQ).</text>
</comment>
<feature type="transmembrane region" description="Helical" evidence="7">
    <location>
        <begin position="113"/>
        <end position="132"/>
    </location>
</feature>
<keyword evidence="7" id="KW-1003">Cell membrane</keyword>
<keyword evidence="6 7" id="KW-0472">Membrane</keyword>
<comment type="subcellular location">
    <subcellularLocation>
        <location evidence="7">Cell membrane</location>
        <topology evidence="7">Multi-pass membrane protein</topology>
    </subcellularLocation>
    <subcellularLocation>
        <location evidence="1">Membrane</location>
        <topology evidence="1">Multi-pass membrane protein</topology>
    </subcellularLocation>
</comment>
<keyword evidence="3 7" id="KW-0812">Transmembrane</keyword>
<dbReference type="PANTHER" id="PTHR36964">
    <property type="entry name" value="PROTEIN-METHIONINE-SULFOXIDE REDUCTASE HEME-BINDING SUBUNIT MSRQ"/>
    <property type="match status" value="1"/>
</dbReference>
<dbReference type="EMBL" id="CP039690">
    <property type="protein sequence ID" value="QCI65998.1"/>
    <property type="molecule type" value="Genomic_DNA"/>
</dbReference>
<dbReference type="GO" id="GO:0020037">
    <property type="term" value="F:heme binding"/>
    <property type="evidence" value="ECO:0007669"/>
    <property type="project" value="UniProtKB-UniRule"/>
</dbReference>
<dbReference type="GO" id="GO:0046872">
    <property type="term" value="F:metal ion binding"/>
    <property type="evidence" value="ECO:0007669"/>
    <property type="project" value="UniProtKB-KW"/>
</dbReference>
<proteinExistence type="inferred from homology"/>
<feature type="transmembrane region" description="Helical" evidence="7">
    <location>
        <begin position="175"/>
        <end position="194"/>
    </location>
</feature>
<evidence type="ECO:0000256" key="2">
    <source>
        <dbReference type="ARBA" id="ARBA00022448"/>
    </source>
</evidence>
<evidence type="ECO:0000256" key="5">
    <source>
        <dbReference type="ARBA" id="ARBA00023004"/>
    </source>
</evidence>
<evidence type="ECO:0000256" key="6">
    <source>
        <dbReference type="ARBA" id="ARBA00023136"/>
    </source>
</evidence>
<dbReference type="RefSeq" id="WP_136961444.1">
    <property type="nucleotide sequence ID" value="NZ_CP039690.1"/>
</dbReference>
<dbReference type="GO" id="GO:0030091">
    <property type="term" value="P:protein repair"/>
    <property type="evidence" value="ECO:0007669"/>
    <property type="project" value="UniProtKB-UniRule"/>
</dbReference>
<comment type="cofactor">
    <cofactor evidence="7">
        <name>FMN</name>
        <dbReference type="ChEBI" id="CHEBI:58210"/>
    </cofactor>
    <text evidence="7">Binds 1 FMN per subunit.</text>
</comment>
<dbReference type="PANTHER" id="PTHR36964:SF1">
    <property type="entry name" value="PROTEIN-METHIONINE-SULFOXIDE REDUCTASE HEME-BINDING SUBUNIT MSRQ"/>
    <property type="match status" value="1"/>
</dbReference>
<sequence>MLPWNDRAGRLSVLKLVFFLGILAPGLWIIAQAVTGTLGSKPVTEAIHQAGDWTVRLLLLSLAVTPFRYAFDWPKLIAIRRMVGVAALAYAVIHLGLYVVEQGYDLAKVVSEIVLRIYLTIGFAALLGLVLLGATSTDAMIKRLGTARWNRLHQLIYGLTVLALLHFFLQSKIDVTEPTLMAGLFLWLVGFRLMRRFDVKITPVSLIGLAIAAAAATALLETGWYAARTGVMASRVFMANFSIDIGLRPAAWVLITGLGIAGVTLLRRLTGEPDRGRRGRTRQPVASAAE</sequence>
<evidence type="ECO:0000256" key="7">
    <source>
        <dbReference type="HAMAP-Rule" id="MF_01207"/>
    </source>
</evidence>
<evidence type="ECO:0000259" key="8">
    <source>
        <dbReference type="Pfam" id="PF01794"/>
    </source>
</evidence>
<feature type="transmembrane region" description="Helical" evidence="7">
    <location>
        <begin position="152"/>
        <end position="169"/>
    </location>
</feature>
<evidence type="ECO:0000256" key="1">
    <source>
        <dbReference type="ARBA" id="ARBA00004141"/>
    </source>
</evidence>
<organism evidence="9 10">
    <name type="scientific">Phreatobacter stygius</name>
    <dbReference type="NCBI Taxonomy" id="1940610"/>
    <lineage>
        <taxon>Bacteria</taxon>
        <taxon>Pseudomonadati</taxon>
        <taxon>Pseudomonadota</taxon>
        <taxon>Alphaproteobacteria</taxon>
        <taxon>Hyphomicrobiales</taxon>
        <taxon>Phreatobacteraceae</taxon>
        <taxon>Phreatobacter</taxon>
    </lineage>
</organism>
<reference evidence="9 10" key="1">
    <citation type="submission" date="2019-04" db="EMBL/GenBank/DDBJ databases">
        <title>Phreatobacter aquaticus sp. nov.</title>
        <authorList>
            <person name="Choi A."/>
        </authorList>
    </citation>
    <scope>NUCLEOTIDE SEQUENCE [LARGE SCALE GENOMIC DNA]</scope>
    <source>
        <strain evidence="9 10">KCTC 52518</strain>
    </source>
</reference>
<evidence type="ECO:0000313" key="10">
    <source>
        <dbReference type="Proteomes" id="UP000298781"/>
    </source>
</evidence>
<dbReference type="Pfam" id="PF01794">
    <property type="entry name" value="Ferric_reduct"/>
    <property type="match status" value="1"/>
</dbReference>
<comment type="function">
    <text evidence="7">Part of the MsrPQ system that repairs oxidized periplasmic proteins containing methionine sulfoxide residues (Met-O), using respiratory chain electrons. Thus protects these proteins from oxidative-stress damage caused by reactive species of oxygen and chlorine generated by the host defense mechanisms. MsrPQ is essential for the maintenance of envelope integrity under bleach stress, rescuing a wide series of structurally unrelated periplasmic proteins from methionine oxidation. MsrQ provides electrons for reduction to the reductase catalytic subunit MsrP, using the quinone pool of the respiratory chain.</text>
</comment>
<keyword evidence="4 7" id="KW-1133">Transmembrane helix</keyword>
<dbReference type="GO" id="GO:0009055">
    <property type="term" value="F:electron transfer activity"/>
    <property type="evidence" value="ECO:0007669"/>
    <property type="project" value="UniProtKB-UniRule"/>
</dbReference>
<evidence type="ECO:0000313" key="9">
    <source>
        <dbReference type="EMBL" id="QCI65998.1"/>
    </source>
</evidence>
<dbReference type="OrthoDB" id="9788328at2"/>
<dbReference type="KEGG" id="pstg:E8M01_18350"/>
<feature type="transmembrane region" description="Helical" evidence="7">
    <location>
        <begin position="206"/>
        <end position="227"/>
    </location>
</feature>
<keyword evidence="7" id="KW-0288">FMN</keyword>
<keyword evidence="5 7" id="KW-0408">Iron</keyword>
<evidence type="ECO:0000256" key="3">
    <source>
        <dbReference type="ARBA" id="ARBA00022692"/>
    </source>
</evidence>
<feature type="transmembrane region" description="Helical" evidence="7">
    <location>
        <begin position="247"/>
        <end position="266"/>
    </location>
</feature>
<dbReference type="Proteomes" id="UP000298781">
    <property type="component" value="Chromosome"/>
</dbReference>
<keyword evidence="2 7" id="KW-0813">Transport</keyword>
<gene>
    <name evidence="7" type="primary">msrQ</name>
    <name evidence="9" type="ORF">E8M01_18350</name>
</gene>
<evidence type="ECO:0000256" key="4">
    <source>
        <dbReference type="ARBA" id="ARBA00022989"/>
    </source>
</evidence>
<dbReference type="GO" id="GO:0010181">
    <property type="term" value="F:FMN binding"/>
    <property type="evidence" value="ECO:0007669"/>
    <property type="project" value="UniProtKB-UniRule"/>
</dbReference>
<comment type="cofactor">
    <cofactor evidence="7">
        <name>heme b</name>
        <dbReference type="ChEBI" id="CHEBI:60344"/>
    </cofactor>
    <text evidence="7">Binds 1 heme b (iron(II)-protoporphyrin IX) group per subunit.</text>
</comment>
<keyword evidence="7" id="KW-0479">Metal-binding</keyword>
<dbReference type="AlphaFoldDB" id="A0A4D7B6J5"/>
<dbReference type="InterPro" id="IPR013130">
    <property type="entry name" value="Fe3_Rdtase_TM_dom"/>
</dbReference>
<comment type="similarity">
    <text evidence="7">Belongs to the MsrQ family.</text>
</comment>
<dbReference type="GO" id="GO:0005886">
    <property type="term" value="C:plasma membrane"/>
    <property type="evidence" value="ECO:0007669"/>
    <property type="project" value="UniProtKB-SubCell"/>
</dbReference>
<accession>A0A4D7B6J5</accession>
<keyword evidence="7" id="KW-0249">Electron transport</keyword>
<name>A0A4D7B6J5_9HYPH</name>
<protein>
    <recommendedName>
        <fullName evidence="7">Protein-methionine-sulfoxide reductase heme-binding subunit MsrQ</fullName>
    </recommendedName>
    <alternativeName>
        <fullName evidence="7">Flavocytochrome MsrQ</fullName>
    </alternativeName>
</protein>
<keyword evidence="7" id="KW-0285">Flavoprotein</keyword>
<dbReference type="InterPro" id="IPR022837">
    <property type="entry name" value="MsrQ-like"/>
</dbReference>
<feature type="transmembrane region" description="Helical" evidence="7">
    <location>
        <begin position="83"/>
        <end position="101"/>
    </location>
</feature>
<keyword evidence="7" id="KW-0349">Heme</keyword>
<dbReference type="GO" id="GO:0016679">
    <property type="term" value="F:oxidoreductase activity, acting on diphenols and related substances as donors"/>
    <property type="evidence" value="ECO:0007669"/>
    <property type="project" value="TreeGrafter"/>
</dbReference>
<keyword evidence="10" id="KW-1185">Reference proteome</keyword>
<feature type="transmembrane region" description="Helical" evidence="7">
    <location>
        <begin position="12"/>
        <end position="33"/>
    </location>
</feature>
<feature type="transmembrane region" description="Helical" evidence="7">
    <location>
        <begin position="53"/>
        <end position="71"/>
    </location>
</feature>
<feature type="domain" description="Ferric oxidoreductase" evidence="8">
    <location>
        <begin position="53"/>
        <end position="163"/>
    </location>
</feature>
<dbReference type="HAMAP" id="MF_01207">
    <property type="entry name" value="MsrQ"/>
    <property type="match status" value="1"/>
</dbReference>
<comment type="caution">
    <text evidence="7">Lacks conserved residue(s) required for the propagation of feature annotation.</text>
</comment>